<evidence type="ECO:0000313" key="2">
    <source>
        <dbReference type="EMBL" id="KAA1090219.1"/>
    </source>
</evidence>
<sequence length="425" mass="47982">MPESDWRETLARVRKASKSPAVVSALNGMTHSYNFSPDHIAPAVPDQNLTAQDMNEKAKILEELLSDLLPSINDQLNSLLSSLDLIDLDKSPEPDYVSTLEILSVLDQTLQSVVSSIVFLTLNSPLPDEKHDHGLKNLKIYRCSHLRNKVEALIVDIISNRLFPTCASFVEFSALSTVCTQHHGVWNEVSRTREEIHMIVTDAQRTIKKTINWARKFDWAMIQEAWLLSSDLFDIILELFTRAINPASRSIPEDDPTTTNNLNNENAAIELLAQLAKSTIPLLKLGRILVKRTLEWISKNLVFRINTEVNSEALEQLRKVYKLIIVPLEDLGQLLGILQLRNRAINVENQPNIQRSVLNLTEAMNSCLAVLDSYLLPFLDEDKGDSDKPHFESLFPTLRNLWDKASANLMGVVLSFEFERIAIGV</sequence>
<evidence type="ECO:0000313" key="4">
    <source>
        <dbReference type="Proteomes" id="UP000325313"/>
    </source>
</evidence>
<dbReference type="Proteomes" id="UP000324748">
    <property type="component" value="Unassembled WGS sequence"/>
</dbReference>
<proteinExistence type="predicted"/>
<dbReference type="PANTHER" id="PTHR33069:SF3">
    <property type="entry name" value="DYNEIN HEAVY CHAIN TAIL DOMAIN-CONTAINING PROTEIN"/>
    <property type="match status" value="1"/>
</dbReference>
<dbReference type="AlphaFoldDB" id="A0A5B0NQR9"/>
<dbReference type="EMBL" id="VDEP01000404">
    <property type="protein sequence ID" value="KAA1090219.1"/>
    <property type="molecule type" value="Genomic_DNA"/>
</dbReference>
<dbReference type="OrthoDB" id="2498842at2759"/>
<keyword evidence="3" id="KW-1185">Reference proteome</keyword>
<protein>
    <submittedName>
        <fullName evidence="2">Uncharacterized protein</fullName>
    </submittedName>
</protein>
<accession>A0A5B0NQR9</accession>
<gene>
    <name evidence="1" type="ORF">PGT21_002478</name>
    <name evidence="2" type="ORF">PGTUg99_037256</name>
</gene>
<dbReference type="PANTHER" id="PTHR33069">
    <property type="entry name" value="CHROMOSOME 7, WHOLE GENOME SHOTGUN SEQUENCE-RELATED"/>
    <property type="match status" value="1"/>
</dbReference>
<organism evidence="2 4">
    <name type="scientific">Puccinia graminis f. sp. tritici</name>
    <dbReference type="NCBI Taxonomy" id="56615"/>
    <lineage>
        <taxon>Eukaryota</taxon>
        <taxon>Fungi</taxon>
        <taxon>Dikarya</taxon>
        <taxon>Basidiomycota</taxon>
        <taxon>Pucciniomycotina</taxon>
        <taxon>Pucciniomycetes</taxon>
        <taxon>Pucciniales</taxon>
        <taxon>Pucciniaceae</taxon>
        <taxon>Puccinia</taxon>
    </lineage>
</organism>
<dbReference type="OMA" id="CAMANIG"/>
<evidence type="ECO:0000313" key="1">
    <source>
        <dbReference type="EMBL" id="KAA1070184.1"/>
    </source>
</evidence>
<evidence type="ECO:0000313" key="3">
    <source>
        <dbReference type="Proteomes" id="UP000324748"/>
    </source>
</evidence>
<comment type="caution">
    <text evidence="2">The sequence shown here is derived from an EMBL/GenBank/DDBJ whole genome shotgun (WGS) entry which is preliminary data.</text>
</comment>
<name>A0A5B0NQR9_PUCGR</name>
<dbReference type="EMBL" id="VSWC01000171">
    <property type="protein sequence ID" value="KAA1070184.1"/>
    <property type="molecule type" value="Genomic_DNA"/>
</dbReference>
<reference evidence="3 4" key="1">
    <citation type="submission" date="2019-05" db="EMBL/GenBank/DDBJ databases">
        <title>Emergence of the Ug99 lineage of the wheat stem rust pathogen through somatic hybridization.</title>
        <authorList>
            <person name="Li F."/>
            <person name="Upadhyaya N.M."/>
            <person name="Sperschneider J."/>
            <person name="Matny O."/>
            <person name="Nguyen-Phuc H."/>
            <person name="Mago R."/>
            <person name="Raley C."/>
            <person name="Miller M.E."/>
            <person name="Silverstein K.A.T."/>
            <person name="Henningsen E."/>
            <person name="Hirsch C.D."/>
            <person name="Visser B."/>
            <person name="Pretorius Z.A."/>
            <person name="Steffenson B.J."/>
            <person name="Schwessinger B."/>
            <person name="Dodds P.N."/>
            <person name="Figueroa M."/>
        </authorList>
    </citation>
    <scope>NUCLEOTIDE SEQUENCE [LARGE SCALE GENOMIC DNA]</scope>
    <source>
        <strain evidence="1">21-0</strain>
        <strain evidence="2 4">Ug99</strain>
    </source>
</reference>
<dbReference type="Proteomes" id="UP000325313">
    <property type="component" value="Unassembled WGS sequence"/>
</dbReference>